<organism evidence="7 8">
    <name type="scientific">Paradevosia tibetensis</name>
    <dbReference type="NCBI Taxonomy" id="1447062"/>
    <lineage>
        <taxon>Bacteria</taxon>
        <taxon>Pseudomonadati</taxon>
        <taxon>Pseudomonadota</taxon>
        <taxon>Alphaproteobacteria</taxon>
        <taxon>Hyphomicrobiales</taxon>
        <taxon>Devosiaceae</taxon>
        <taxon>Paradevosia</taxon>
    </lineage>
</organism>
<comment type="similarity">
    <text evidence="2">Belongs to the acyltransferase 3 family.</text>
</comment>
<dbReference type="EMBL" id="CP041690">
    <property type="protein sequence ID" value="QEE21193.1"/>
    <property type="molecule type" value="Genomic_DNA"/>
</dbReference>
<evidence type="ECO:0000256" key="6">
    <source>
        <dbReference type="ARBA" id="ARBA00023136"/>
    </source>
</evidence>
<evidence type="ECO:0000256" key="4">
    <source>
        <dbReference type="ARBA" id="ARBA00022692"/>
    </source>
</evidence>
<evidence type="ECO:0000256" key="3">
    <source>
        <dbReference type="ARBA" id="ARBA00022475"/>
    </source>
</evidence>
<name>A0A5B9DPU8_9HYPH</name>
<reference evidence="7 8" key="1">
    <citation type="journal article" date="2015" name="Int. J. Syst. Evol. Microbiol.">
        <title>Youhaiella tibetensis gen. nov., sp. nov., isolated from subsurface sediment.</title>
        <authorList>
            <person name="Wang Y.X."/>
            <person name="Huang F.Q."/>
            <person name="Nogi Y."/>
            <person name="Pang S.J."/>
            <person name="Wang P.K."/>
            <person name="Lv J."/>
        </authorList>
    </citation>
    <scope>NUCLEOTIDE SEQUENCE [LARGE SCALE GENOMIC DNA]</scope>
    <source>
        <strain evidence="8">fig4</strain>
    </source>
</reference>
<dbReference type="GO" id="GO:0016413">
    <property type="term" value="F:O-acetyltransferase activity"/>
    <property type="evidence" value="ECO:0007669"/>
    <property type="project" value="TreeGrafter"/>
</dbReference>
<keyword evidence="5" id="KW-1133">Transmembrane helix</keyword>
<dbReference type="PANTHER" id="PTHR40074:SF4">
    <property type="entry name" value="INNER MEMBRANE PROTEIN YCFT"/>
    <property type="match status" value="1"/>
</dbReference>
<keyword evidence="7" id="KW-0012">Acyltransferase</keyword>
<evidence type="ECO:0000256" key="2">
    <source>
        <dbReference type="ARBA" id="ARBA00007400"/>
    </source>
</evidence>
<dbReference type="AlphaFoldDB" id="A0A5B9DPU8"/>
<dbReference type="GO" id="GO:0005886">
    <property type="term" value="C:plasma membrane"/>
    <property type="evidence" value="ECO:0007669"/>
    <property type="project" value="UniProtKB-SubCell"/>
</dbReference>
<comment type="subcellular location">
    <subcellularLocation>
        <location evidence="1">Cell membrane</location>
        <topology evidence="1">Multi-pass membrane protein</topology>
    </subcellularLocation>
</comment>
<keyword evidence="8" id="KW-1185">Reference proteome</keyword>
<dbReference type="InterPro" id="IPR002656">
    <property type="entry name" value="Acyl_transf_3_dom"/>
</dbReference>
<sequence length="361" mass="39942">MSGQSNRLSWVDTAKGISIILVVMMHSAYGVGEETGGTGILHWIIGFATPFRMPEFFMISGLFLSQVINRDWQRFADRRVVHYFYFYFLWAFLQILFKVALGTGDPVAAASYMAWAVIEPYGVLWFIYMLAVFSAATKLLHDAKVPHVVVIGAAALLQMAPVATGSYIVDQFAEYFVYFYSGYVFAPLIFKLVDWSMDHVLLAILGIVAWGLVDAALVFSPGFQVQPKHMLMGLAELPGLHLILAITGSITLCVLAGLLSKLPFMDWLRWLGAHSIVVYLSFSIPMSMTRVILMKLGIIESTSVLSIIVMLSALIAPLVLYAAIQVTGWGKFLFERPAWAHIPGTPGSRSYVKAARQAPAE</sequence>
<dbReference type="Proteomes" id="UP000321062">
    <property type="component" value="Chromosome"/>
</dbReference>
<gene>
    <name evidence="7" type="ORF">FNA67_13845</name>
</gene>
<evidence type="ECO:0000256" key="5">
    <source>
        <dbReference type="ARBA" id="ARBA00022989"/>
    </source>
</evidence>
<protein>
    <submittedName>
        <fullName evidence="7">Acyltransferase family protein</fullName>
    </submittedName>
</protein>
<proteinExistence type="inferred from homology"/>
<keyword evidence="3" id="KW-1003">Cell membrane</keyword>
<evidence type="ECO:0000313" key="8">
    <source>
        <dbReference type="Proteomes" id="UP000321062"/>
    </source>
</evidence>
<dbReference type="Pfam" id="PF01757">
    <property type="entry name" value="Acyl_transf_3"/>
    <property type="match status" value="1"/>
</dbReference>
<dbReference type="GO" id="GO:0009246">
    <property type="term" value="P:enterobacterial common antigen biosynthetic process"/>
    <property type="evidence" value="ECO:0007669"/>
    <property type="project" value="TreeGrafter"/>
</dbReference>
<keyword evidence="4" id="KW-0812">Transmembrane</keyword>
<evidence type="ECO:0000313" key="7">
    <source>
        <dbReference type="EMBL" id="QEE21193.1"/>
    </source>
</evidence>
<keyword evidence="7" id="KW-0808">Transferase</keyword>
<evidence type="ECO:0000256" key="1">
    <source>
        <dbReference type="ARBA" id="ARBA00004651"/>
    </source>
</evidence>
<accession>A0A5B9DPU8</accession>
<keyword evidence="6" id="KW-0472">Membrane</keyword>
<dbReference type="KEGG" id="yti:FNA67_13845"/>
<dbReference type="OrthoDB" id="9814956at2"/>
<dbReference type="PANTHER" id="PTHR40074">
    <property type="entry name" value="O-ACETYLTRANSFERASE WECH"/>
    <property type="match status" value="1"/>
</dbReference>
<dbReference type="RefSeq" id="WP_147656385.1">
    <property type="nucleotide sequence ID" value="NZ_BMFM01000001.1"/>
</dbReference>